<dbReference type="CDD" id="cd00130">
    <property type="entry name" value="PAS"/>
    <property type="match status" value="3"/>
</dbReference>
<dbReference type="Pfam" id="PF00990">
    <property type="entry name" value="GGDEF"/>
    <property type="match status" value="1"/>
</dbReference>
<dbReference type="Proteomes" id="UP000198618">
    <property type="component" value="Unassembled WGS sequence"/>
</dbReference>
<dbReference type="InterPro" id="IPR013767">
    <property type="entry name" value="PAS_fold"/>
</dbReference>
<dbReference type="STRING" id="930131.SAMN05216389_106156"/>
<dbReference type="InterPro" id="IPR000700">
    <property type="entry name" value="PAS-assoc_C"/>
</dbReference>
<accession>A0A1I0CE56</accession>
<dbReference type="PROSITE" id="PS50887">
    <property type="entry name" value="GGDEF"/>
    <property type="match status" value="1"/>
</dbReference>
<evidence type="ECO:0000259" key="3">
    <source>
        <dbReference type="PROSITE" id="PS50113"/>
    </source>
</evidence>
<dbReference type="NCBIfam" id="TIGR00254">
    <property type="entry name" value="GGDEF"/>
    <property type="match status" value="1"/>
</dbReference>
<dbReference type="Pfam" id="PF13426">
    <property type="entry name" value="PAS_9"/>
    <property type="match status" value="2"/>
</dbReference>
<evidence type="ECO:0000313" key="6">
    <source>
        <dbReference type="Proteomes" id="UP000198618"/>
    </source>
</evidence>
<sequence>MKYCFGLSESFYEEGKIERSYLSAMKKFLNKIATDMHAFISMFDSIEDLVFLLHADGDSFRYEYVNKTGLKILGYPDKIIGKKIEEVVTPARASKLIKKYREAVVTKETIYFEEKIQGYNDAFVMGETSLNPIVTEDGICEHILAIVRDVTDRKQNELELKSIQKRLEKNQKRMESLVRHNQDAVFELDKEGNFVSINEAGVQIIGYRKDEIIGTSSFQLIHENDLRNVLDMFSNALTGKTGFYETWIRHKNGTLILVDVKNIPITVDGEVEGIYGIAADITKKREMETEMERIKNELQLVWDNTSDGIFLLSQEGELLSTNPRFEKMLGYRNDELKSHSASIIPEDDITGDESFLDMLRESNDIINLEVKRYTKGGSVLDVLASYRPINKGDILAVGMYKDITDRVMMQKQLEESEQRYRKIVELSPEAIIIFREGVMEYINKTGVELLGVRKSEGDRNEAIFDYIHVEDHQLFKDFISKVESRPDEDLSIQLRLIRNHGETIYTEVTAAPVDHHGKKAVQAIFRNITDRVKQEEQLTFMAFHDPLTGLMNRRAFNEAIEEAIKDAKQKDQLIAVLYMDMDNFKDINDTLGHDVGDKLLKQFANRLKQNVRGEDVLCRVGGDEFLVLLKNITDRDYIVEISDRIYDAMQEKYLIKGNELQVTSSFGIALYPEDGLTARRLIHHADVALYTAKEQRNNYAFFSK</sequence>
<dbReference type="InterPro" id="IPR001610">
    <property type="entry name" value="PAC"/>
</dbReference>
<evidence type="ECO:0000259" key="4">
    <source>
        <dbReference type="PROSITE" id="PS50887"/>
    </source>
</evidence>
<dbReference type="InterPro" id="IPR013656">
    <property type="entry name" value="PAS_4"/>
</dbReference>
<dbReference type="OrthoDB" id="9759607at2"/>
<feature type="domain" description="PAS" evidence="2">
    <location>
        <begin position="170"/>
        <end position="240"/>
    </location>
</feature>
<evidence type="ECO:0000259" key="2">
    <source>
        <dbReference type="PROSITE" id="PS50112"/>
    </source>
</evidence>
<keyword evidence="1" id="KW-0175">Coiled coil</keyword>
<feature type="domain" description="PAC" evidence="3">
    <location>
        <begin position="242"/>
        <end position="293"/>
    </location>
</feature>
<dbReference type="PROSITE" id="PS50113">
    <property type="entry name" value="PAC"/>
    <property type="match status" value="3"/>
</dbReference>
<dbReference type="FunFam" id="3.30.70.270:FF:000001">
    <property type="entry name" value="Diguanylate cyclase domain protein"/>
    <property type="match status" value="1"/>
</dbReference>
<dbReference type="SUPFAM" id="SSF55073">
    <property type="entry name" value="Nucleotide cyclase"/>
    <property type="match status" value="1"/>
</dbReference>
<dbReference type="PANTHER" id="PTHR44757">
    <property type="entry name" value="DIGUANYLATE CYCLASE DGCP"/>
    <property type="match status" value="1"/>
</dbReference>
<proteinExistence type="predicted"/>
<gene>
    <name evidence="5" type="ORF">SAMN05216389_106156</name>
</gene>
<name>A0A1I0CE56_9BACI</name>
<keyword evidence="6" id="KW-1185">Reference proteome</keyword>
<dbReference type="Pfam" id="PF00989">
    <property type="entry name" value="PAS"/>
    <property type="match status" value="1"/>
</dbReference>
<dbReference type="InterPro" id="IPR000014">
    <property type="entry name" value="PAS"/>
</dbReference>
<dbReference type="SUPFAM" id="SSF55785">
    <property type="entry name" value="PYP-like sensor domain (PAS domain)"/>
    <property type="match status" value="4"/>
</dbReference>
<dbReference type="Gene3D" id="3.30.450.20">
    <property type="entry name" value="PAS domain"/>
    <property type="match status" value="4"/>
</dbReference>
<dbReference type="SMART" id="SM00091">
    <property type="entry name" value="PAS"/>
    <property type="match status" value="4"/>
</dbReference>
<dbReference type="InterPro" id="IPR029787">
    <property type="entry name" value="Nucleotide_cyclase"/>
</dbReference>
<feature type="domain" description="PAS" evidence="2">
    <location>
        <begin position="294"/>
        <end position="363"/>
    </location>
</feature>
<dbReference type="InterPro" id="IPR043128">
    <property type="entry name" value="Rev_trsase/Diguanyl_cyclase"/>
</dbReference>
<evidence type="ECO:0000256" key="1">
    <source>
        <dbReference type="SAM" id="Coils"/>
    </source>
</evidence>
<dbReference type="NCBIfam" id="TIGR00229">
    <property type="entry name" value="sensory_box"/>
    <property type="match status" value="4"/>
</dbReference>
<dbReference type="PANTHER" id="PTHR44757:SF2">
    <property type="entry name" value="BIOFILM ARCHITECTURE MAINTENANCE PROTEIN MBAA"/>
    <property type="match status" value="1"/>
</dbReference>
<dbReference type="GO" id="GO:0006355">
    <property type="term" value="P:regulation of DNA-templated transcription"/>
    <property type="evidence" value="ECO:0007669"/>
    <property type="project" value="InterPro"/>
</dbReference>
<organism evidence="5 6">
    <name type="scientific">Oceanobacillus limi</name>
    <dbReference type="NCBI Taxonomy" id="930131"/>
    <lineage>
        <taxon>Bacteria</taxon>
        <taxon>Bacillati</taxon>
        <taxon>Bacillota</taxon>
        <taxon>Bacilli</taxon>
        <taxon>Bacillales</taxon>
        <taxon>Bacillaceae</taxon>
        <taxon>Oceanobacillus</taxon>
    </lineage>
</organism>
<dbReference type="Gene3D" id="3.30.70.270">
    <property type="match status" value="1"/>
</dbReference>
<dbReference type="AlphaFoldDB" id="A0A1I0CE56"/>
<dbReference type="CDD" id="cd01949">
    <property type="entry name" value="GGDEF"/>
    <property type="match status" value="1"/>
</dbReference>
<feature type="coiled-coil region" evidence="1">
    <location>
        <begin position="153"/>
        <end position="180"/>
    </location>
</feature>
<dbReference type="InterPro" id="IPR035965">
    <property type="entry name" value="PAS-like_dom_sf"/>
</dbReference>
<dbReference type="Pfam" id="PF08448">
    <property type="entry name" value="PAS_4"/>
    <property type="match status" value="1"/>
</dbReference>
<protein>
    <submittedName>
        <fullName evidence="5">PAS domain S-box-containing protein/diguanylate cyclase (GGDEF) domain-containing protein</fullName>
    </submittedName>
</protein>
<reference evidence="5 6" key="1">
    <citation type="submission" date="2016-10" db="EMBL/GenBank/DDBJ databases">
        <authorList>
            <person name="de Groot N.N."/>
        </authorList>
    </citation>
    <scope>NUCLEOTIDE SEQUENCE [LARGE SCALE GENOMIC DNA]</scope>
    <source>
        <strain evidence="5 6">IBRC-M 10780</strain>
    </source>
</reference>
<dbReference type="InterPro" id="IPR000160">
    <property type="entry name" value="GGDEF_dom"/>
</dbReference>
<dbReference type="SMART" id="SM00267">
    <property type="entry name" value="GGDEF"/>
    <property type="match status" value="1"/>
</dbReference>
<feature type="domain" description="GGDEF" evidence="4">
    <location>
        <begin position="572"/>
        <end position="704"/>
    </location>
</feature>
<evidence type="ECO:0000313" key="5">
    <source>
        <dbReference type="EMBL" id="SET17211.1"/>
    </source>
</evidence>
<dbReference type="EMBL" id="FOHE01000006">
    <property type="protein sequence ID" value="SET17211.1"/>
    <property type="molecule type" value="Genomic_DNA"/>
</dbReference>
<feature type="domain" description="PAS" evidence="2">
    <location>
        <begin position="416"/>
        <end position="486"/>
    </location>
</feature>
<feature type="domain" description="PAC" evidence="3">
    <location>
        <begin position="490"/>
        <end position="540"/>
    </location>
</feature>
<dbReference type="PROSITE" id="PS50112">
    <property type="entry name" value="PAS"/>
    <property type="match status" value="3"/>
</dbReference>
<feature type="domain" description="PAC" evidence="3">
    <location>
        <begin position="110"/>
        <end position="162"/>
    </location>
</feature>
<dbReference type="SMART" id="SM00086">
    <property type="entry name" value="PAC"/>
    <property type="match status" value="4"/>
</dbReference>
<dbReference type="InterPro" id="IPR052155">
    <property type="entry name" value="Biofilm_reg_signaling"/>
</dbReference>